<dbReference type="InterPro" id="IPR040442">
    <property type="entry name" value="Pyrv_kinase-like_dom_sf"/>
</dbReference>
<proteinExistence type="predicted"/>
<reference evidence="7" key="2">
    <citation type="journal article" date="2021" name="PeerJ">
        <title>Extensive microbial diversity within the chicken gut microbiome revealed by metagenomics and culture.</title>
        <authorList>
            <person name="Gilroy R."/>
            <person name="Ravi A."/>
            <person name="Getino M."/>
            <person name="Pursley I."/>
            <person name="Horton D.L."/>
            <person name="Alikhan N.F."/>
            <person name="Baker D."/>
            <person name="Gharbi K."/>
            <person name="Hall N."/>
            <person name="Watson M."/>
            <person name="Adriaenssens E.M."/>
            <person name="Foster-Nyarko E."/>
            <person name="Jarju S."/>
            <person name="Secka A."/>
            <person name="Antonio M."/>
            <person name="Oren A."/>
            <person name="Chaudhuri R.R."/>
            <person name="La Ragione R."/>
            <person name="Hildebrand F."/>
            <person name="Pallen M.J."/>
        </authorList>
    </citation>
    <scope>NUCLEOTIDE SEQUENCE</scope>
    <source>
        <strain evidence="7">ChiHcec3-11533</strain>
    </source>
</reference>
<evidence type="ECO:0000256" key="2">
    <source>
        <dbReference type="ARBA" id="ARBA00022723"/>
    </source>
</evidence>
<feature type="binding site" evidence="5">
    <location>
        <position position="131"/>
    </location>
    <ligand>
        <name>Mg(2+)</name>
        <dbReference type="ChEBI" id="CHEBI:18420"/>
    </ligand>
</feature>
<name>A0A9D1IEA5_9FIRM</name>
<evidence type="ECO:0000256" key="4">
    <source>
        <dbReference type="PIRSR" id="PIRSR015582-1"/>
    </source>
</evidence>
<dbReference type="PIRSF" id="PIRSF015582">
    <property type="entry name" value="Cit_lyase_B"/>
    <property type="match status" value="1"/>
</dbReference>
<evidence type="ECO:0000313" key="8">
    <source>
        <dbReference type="Proteomes" id="UP000824072"/>
    </source>
</evidence>
<reference evidence="7" key="1">
    <citation type="submission" date="2020-10" db="EMBL/GenBank/DDBJ databases">
        <authorList>
            <person name="Gilroy R."/>
        </authorList>
    </citation>
    <scope>NUCLEOTIDE SEQUENCE</scope>
    <source>
        <strain evidence="7">ChiHcec3-11533</strain>
    </source>
</reference>
<accession>A0A9D1IEA5</accession>
<dbReference type="Gene3D" id="3.20.20.60">
    <property type="entry name" value="Phosphoenolpyruvate-binding domains"/>
    <property type="match status" value="1"/>
</dbReference>
<dbReference type="InterPro" id="IPR015813">
    <property type="entry name" value="Pyrv/PenolPyrv_kinase-like_dom"/>
</dbReference>
<dbReference type="Proteomes" id="UP000824072">
    <property type="component" value="Unassembled WGS sequence"/>
</dbReference>
<evidence type="ECO:0000313" key="7">
    <source>
        <dbReference type="EMBL" id="HIU34289.1"/>
    </source>
</evidence>
<evidence type="ECO:0000256" key="3">
    <source>
        <dbReference type="ARBA" id="ARBA00022842"/>
    </source>
</evidence>
<dbReference type="Pfam" id="PF03328">
    <property type="entry name" value="HpcH_HpaI"/>
    <property type="match status" value="1"/>
</dbReference>
<dbReference type="GO" id="GO:0003824">
    <property type="term" value="F:catalytic activity"/>
    <property type="evidence" value="ECO:0007669"/>
    <property type="project" value="InterPro"/>
</dbReference>
<feature type="binding site" evidence="4">
    <location>
        <position position="68"/>
    </location>
    <ligand>
        <name>substrate</name>
    </ligand>
</feature>
<dbReference type="AlphaFoldDB" id="A0A9D1IEA5"/>
<evidence type="ECO:0000259" key="6">
    <source>
        <dbReference type="Pfam" id="PF03328"/>
    </source>
</evidence>
<protein>
    <recommendedName>
        <fullName evidence="6">HpcH/HpaI aldolase/citrate lyase domain-containing protein</fullName>
    </recommendedName>
</protein>
<dbReference type="GO" id="GO:0000287">
    <property type="term" value="F:magnesium ion binding"/>
    <property type="evidence" value="ECO:0007669"/>
    <property type="project" value="TreeGrafter"/>
</dbReference>
<dbReference type="PANTHER" id="PTHR32308:SF10">
    <property type="entry name" value="CITRATE LYASE SUBUNIT BETA"/>
    <property type="match status" value="1"/>
</dbReference>
<keyword evidence="3 5" id="KW-0460">Magnesium</keyword>
<evidence type="ECO:0000256" key="5">
    <source>
        <dbReference type="PIRSR" id="PIRSR015582-2"/>
    </source>
</evidence>
<feature type="binding site" evidence="5">
    <location>
        <position position="158"/>
    </location>
    <ligand>
        <name>Mg(2+)</name>
        <dbReference type="ChEBI" id="CHEBI:18420"/>
    </ligand>
</feature>
<evidence type="ECO:0000256" key="1">
    <source>
        <dbReference type="ARBA" id="ARBA00001946"/>
    </source>
</evidence>
<dbReference type="SUPFAM" id="SSF51621">
    <property type="entry name" value="Phosphoenolpyruvate/pyruvate domain"/>
    <property type="match status" value="1"/>
</dbReference>
<sequence>MSEKLRRTLLWTKGHHPKEVEAAIASNADAIVFECEDMVIAPEKEAALQGAAYAMTNLDFRGKERIIRPNALDTERGQRDLEIILPCKPDAIRLPKCEYVEDILRLDERISRFEAERGWAHNSIELILTLETPMGVRNAYELASCTDRVTGMGLGAGDLTSAMGVDRDLTPGSLQLLYAKQKMVMDGKAAGVQLFDTTVICFGDELDDFIAKDTAFIKSLGFTGRSVSMLRHIDIINRVFAPTAQEVELAQKMVTGYAEGVAKGLTDVFVDGHFVDPPIVAKAEAVLEMDRLIRERAQNK</sequence>
<comment type="cofactor">
    <cofactor evidence="1">
        <name>Mg(2+)</name>
        <dbReference type="ChEBI" id="CHEBI:18420"/>
    </cofactor>
</comment>
<feature type="domain" description="HpcH/HpaI aldolase/citrate lyase" evidence="6">
    <location>
        <begin position="7"/>
        <end position="227"/>
    </location>
</feature>
<dbReference type="EMBL" id="DVMU01000157">
    <property type="protein sequence ID" value="HIU34289.1"/>
    <property type="molecule type" value="Genomic_DNA"/>
</dbReference>
<feature type="binding site" evidence="4">
    <location>
        <position position="131"/>
    </location>
    <ligand>
        <name>substrate</name>
    </ligand>
</feature>
<dbReference type="PANTHER" id="PTHR32308">
    <property type="entry name" value="LYASE BETA SUBUNIT, PUTATIVE (AFU_ORTHOLOGUE AFUA_4G13030)-RELATED"/>
    <property type="match status" value="1"/>
</dbReference>
<keyword evidence="2 5" id="KW-0479">Metal-binding</keyword>
<organism evidence="7 8">
    <name type="scientific">Candidatus Pullichristensenella excrementigallinarum</name>
    <dbReference type="NCBI Taxonomy" id="2840907"/>
    <lineage>
        <taxon>Bacteria</taxon>
        <taxon>Bacillati</taxon>
        <taxon>Bacillota</taxon>
        <taxon>Clostridia</taxon>
        <taxon>Candidatus Pullichristensenella</taxon>
    </lineage>
</organism>
<dbReference type="InterPro" id="IPR005000">
    <property type="entry name" value="Aldolase/citrate-lyase_domain"/>
</dbReference>
<comment type="caution">
    <text evidence="7">The sequence shown here is derived from an EMBL/GenBank/DDBJ whole genome shotgun (WGS) entry which is preliminary data.</text>
</comment>
<gene>
    <name evidence="7" type="ORF">IAB02_06980</name>
</gene>
<dbReference type="InterPro" id="IPR011206">
    <property type="entry name" value="Citrate_lyase_beta/mcl1/mcl2"/>
</dbReference>
<dbReference type="GO" id="GO:0006107">
    <property type="term" value="P:oxaloacetate metabolic process"/>
    <property type="evidence" value="ECO:0007669"/>
    <property type="project" value="TreeGrafter"/>
</dbReference>